<gene>
    <name evidence="3" type="ORF">NIES37_58860</name>
</gene>
<protein>
    <submittedName>
        <fullName evidence="3">Arylamine N-acetyltransferase</fullName>
    </submittedName>
</protein>
<dbReference type="Proteomes" id="UP000218785">
    <property type="component" value="Chromosome"/>
</dbReference>
<proteinExistence type="inferred from homology"/>
<organism evidence="3 4">
    <name type="scientific">Tolypothrix tenuis PCC 7101</name>
    <dbReference type="NCBI Taxonomy" id="231146"/>
    <lineage>
        <taxon>Bacteria</taxon>
        <taxon>Bacillati</taxon>
        <taxon>Cyanobacteriota</taxon>
        <taxon>Cyanophyceae</taxon>
        <taxon>Nostocales</taxon>
        <taxon>Tolypothrichaceae</taxon>
        <taxon>Tolypothrix</taxon>
    </lineage>
</organism>
<evidence type="ECO:0000313" key="3">
    <source>
        <dbReference type="EMBL" id="BAZ01879.1"/>
    </source>
</evidence>
<dbReference type="InterPro" id="IPR001447">
    <property type="entry name" value="Arylamine_N-AcTrfase"/>
</dbReference>
<dbReference type="PANTHER" id="PTHR11786">
    <property type="entry name" value="N-HYDROXYARYLAMINE O-ACETYLTRANSFERASE"/>
    <property type="match status" value="1"/>
</dbReference>
<evidence type="ECO:0000256" key="1">
    <source>
        <dbReference type="ARBA" id="ARBA00006547"/>
    </source>
</evidence>
<dbReference type="Gene3D" id="2.40.128.150">
    <property type="entry name" value="Cysteine proteinases"/>
    <property type="match status" value="1"/>
</dbReference>
<dbReference type="KEGG" id="ttq:NIES37_58860"/>
<name>A0A1Z4N827_9CYAN</name>
<dbReference type="GO" id="GO:0016407">
    <property type="term" value="F:acetyltransferase activity"/>
    <property type="evidence" value="ECO:0007669"/>
    <property type="project" value="InterPro"/>
</dbReference>
<evidence type="ECO:0000313" key="4">
    <source>
        <dbReference type="Proteomes" id="UP000218785"/>
    </source>
</evidence>
<dbReference type="InterPro" id="IPR038765">
    <property type="entry name" value="Papain-like_cys_pep_sf"/>
</dbReference>
<dbReference type="RefSeq" id="WP_096581720.1">
    <property type="nucleotide sequence ID" value="NZ_CAWNJS010000001.1"/>
</dbReference>
<dbReference type="Pfam" id="PF00797">
    <property type="entry name" value="Acetyltransf_2"/>
    <property type="match status" value="1"/>
</dbReference>
<comment type="similarity">
    <text evidence="1 2">Belongs to the arylamine N-acetyltransferase family.</text>
</comment>
<dbReference type="SUPFAM" id="SSF54001">
    <property type="entry name" value="Cysteine proteinases"/>
    <property type="match status" value="1"/>
</dbReference>
<evidence type="ECO:0000256" key="2">
    <source>
        <dbReference type="RuleBase" id="RU003452"/>
    </source>
</evidence>
<dbReference type="PANTHER" id="PTHR11786:SF0">
    <property type="entry name" value="ARYLAMINE N-ACETYLTRANSFERASE 4-RELATED"/>
    <property type="match status" value="1"/>
</dbReference>
<keyword evidence="4" id="KW-1185">Reference proteome</keyword>
<reference evidence="3 4" key="1">
    <citation type="submission" date="2017-06" db="EMBL/GenBank/DDBJ databases">
        <title>Genome sequencing of cyanobaciteial culture collection at National Institute for Environmental Studies (NIES).</title>
        <authorList>
            <person name="Hirose Y."/>
            <person name="Shimura Y."/>
            <person name="Fujisawa T."/>
            <person name="Nakamura Y."/>
            <person name="Kawachi M."/>
        </authorList>
    </citation>
    <scope>NUCLEOTIDE SEQUENCE [LARGE SCALE GENOMIC DNA]</scope>
    <source>
        <strain evidence="3 4">NIES-37</strain>
    </source>
</reference>
<dbReference type="EMBL" id="AP018248">
    <property type="protein sequence ID" value="BAZ01879.1"/>
    <property type="molecule type" value="Genomic_DNA"/>
</dbReference>
<dbReference type="AlphaFoldDB" id="A0A1Z4N827"/>
<sequence length="277" mass="31811">MASIPTEINLDAYFQRIGYNGDRTPTLKTLQAIHLHHTKAIAFENLNSFLQQPVLLDIASLQQKLIYENRGGYCFEQNSLLRSVLISLGFQVKNLAARVLWNLPEGTITPRSHMLLLVNIDTEQYIVDVGFGGLTLTVPLSFTPNIEQNTTHEQFRLLWVDQTYTMQAYIAQEWTSLYRFDLQEQHLPDYQVSNWYVSTHPNSLFVTTLIAARPDVNCRYALRNNQLTTHYLDGSKEQRLLTRIKDLRTVLEDIFLLELSAIAGLDDALQLLTEQPN</sequence>
<keyword evidence="3" id="KW-0808">Transferase</keyword>
<dbReference type="Gene3D" id="3.30.2140.10">
    <property type="entry name" value="Arylamine N-acetyltransferase"/>
    <property type="match status" value="1"/>
</dbReference>
<accession>A0A1Z4N827</accession>
<dbReference type="PRINTS" id="PR01543">
    <property type="entry name" value="ANATRNSFRASE"/>
</dbReference>